<reference evidence="1" key="1">
    <citation type="submission" date="2022-03" db="EMBL/GenBank/DDBJ databases">
        <title>Description of Abyssus ytuae gen. nov., sp. nov., a novel member of the family Flavobacteriaceae isolated from the sediment of Mariana Trench.</title>
        <authorList>
            <person name="Zhang J."/>
            <person name="Xu X."/>
        </authorList>
    </citation>
    <scope>NUCLEOTIDE SEQUENCE</scope>
    <source>
        <strain evidence="1">MT3330</strain>
    </source>
</reference>
<dbReference type="Proteomes" id="UP000831290">
    <property type="component" value="Chromosome"/>
</dbReference>
<dbReference type="RefSeq" id="WP_255841334.1">
    <property type="nucleotide sequence ID" value="NZ_CP094358.1"/>
</dbReference>
<gene>
    <name evidence="1" type="ORF">MQE35_10515</name>
</gene>
<sequence>MDENDKLNILKEILLTDEREYAYNISKKIEILEKTLNERKLLSQKVDPIVDGKIDSFVENIPKTLGPTITETLKQEIKNSKDQVVEALYPIMGKMIKKYIQQEINLLSDKINQQVENSFSAKSWKRRFTSWFTGVKEEDIIISELNKAEVLQVLIIDKNSGLLIGSYEKVATIDKDMISGMLTAIKHFIEDAFQNKDQSLELIEYELYNIHIQNFISYYIAVAISGNYTTEFKNKLQDIIFDFSQNYLKLFPDPSKIEEDVLVKELSHYFNDENI</sequence>
<evidence type="ECO:0000313" key="2">
    <source>
        <dbReference type="Proteomes" id="UP000831290"/>
    </source>
</evidence>
<keyword evidence="2" id="KW-1185">Reference proteome</keyword>
<accession>A0A9E6ZQR1</accession>
<organism evidence="1 2">
    <name type="scientific">Abyssalbus ytuae</name>
    <dbReference type="NCBI Taxonomy" id="2926907"/>
    <lineage>
        <taxon>Bacteria</taxon>
        <taxon>Pseudomonadati</taxon>
        <taxon>Bacteroidota</taxon>
        <taxon>Flavobacteriia</taxon>
        <taxon>Flavobacteriales</taxon>
        <taxon>Flavobacteriaceae</taxon>
        <taxon>Abyssalbus</taxon>
    </lineage>
</organism>
<dbReference type="EMBL" id="CP094358">
    <property type="protein sequence ID" value="UOB16168.1"/>
    <property type="molecule type" value="Genomic_DNA"/>
</dbReference>
<dbReference type="KEGG" id="fbm:MQE35_10515"/>
<proteinExistence type="predicted"/>
<name>A0A9E6ZQR1_9FLAO</name>
<protein>
    <submittedName>
        <fullName evidence="1">Cell envelope biogenesis protein OmpA</fullName>
    </submittedName>
</protein>
<evidence type="ECO:0000313" key="1">
    <source>
        <dbReference type="EMBL" id="UOB16168.1"/>
    </source>
</evidence>
<dbReference type="AlphaFoldDB" id="A0A9E6ZQR1"/>